<name>A0A1R1J4M3_9BURK</name>
<dbReference type="AlphaFoldDB" id="A0A1R1J4M3"/>
<evidence type="ECO:0000313" key="2">
    <source>
        <dbReference type="Proteomes" id="UP000187194"/>
    </source>
</evidence>
<organism evidence="1 2">
    <name type="scientific">Burkholderia ubonensis</name>
    <dbReference type="NCBI Taxonomy" id="101571"/>
    <lineage>
        <taxon>Bacteria</taxon>
        <taxon>Pseudomonadati</taxon>
        <taxon>Pseudomonadota</taxon>
        <taxon>Betaproteobacteria</taxon>
        <taxon>Burkholderiales</taxon>
        <taxon>Burkholderiaceae</taxon>
        <taxon>Burkholderia</taxon>
        <taxon>Burkholderia cepacia complex</taxon>
    </lineage>
</organism>
<dbReference type="Proteomes" id="UP000187194">
    <property type="component" value="Unassembled WGS sequence"/>
</dbReference>
<evidence type="ECO:0000313" key="1">
    <source>
        <dbReference type="EMBL" id="OMG70307.1"/>
    </source>
</evidence>
<dbReference type="Pfam" id="PF14113">
    <property type="entry name" value="Tae4"/>
    <property type="match status" value="1"/>
</dbReference>
<dbReference type="InterPro" id="IPR025562">
    <property type="entry name" value="Tae4"/>
</dbReference>
<sequence>MAKKKSSSGGGSTLVNKQGIILFEVSGWSNATGHATLFNGRTCYDQCYFNEPGANYRTDRAHFWSLP</sequence>
<reference evidence="1 2" key="1">
    <citation type="submission" date="2017-01" db="EMBL/GenBank/DDBJ databases">
        <title>Phylogeographic, genomic and meropenem susceptibility analysis of Burkholderia ubonensis.</title>
        <authorList>
            <person name="Price E.P."/>
            <person name="Sarovich D.S."/>
            <person name="Webb J.R."/>
            <person name="Hall C.M."/>
            <person name="Sahl J.W."/>
            <person name="Kaestli M."/>
            <person name="Mayo M."/>
            <person name="Harrington G."/>
            <person name="Baker A.L."/>
            <person name="Sidak-Loftis L.C."/>
            <person name="Lummis M."/>
            <person name="Schupp J.M."/>
            <person name="Gillece J.D."/>
            <person name="Tuanyok A."/>
            <person name="Warner J."/>
            <person name="Busch J.D."/>
            <person name="Keim P."/>
            <person name="Currie B.J."/>
            <person name="Wagner D.M."/>
        </authorList>
    </citation>
    <scope>NUCLEOTIDE SEQUENCE [LARGE SCALE GENOMIC DNA]</scope>
    <source>
        <strain evidence="1 2">A21</strain>
    </source>
</reference>
<dbReference type="Gene3D" id="3.90.1720.70">
    <property type="match status" value="1"/>
</dbReference>
<gene>
    <name evidence="1" type="ORF">BW685_28180</name>
</gene>
<proteinExistence type="predicted"/>
<dbReference type="EMBL" id="MTJZ01000063">
    <property type="protein sequence ID" value="OMG70307.1"/>
    <property type="molecule type" value="Genomic_DNA"/>
</dbReference>
<accession>A0A1R1J4M3</accession>
<protein>
    <submittedName>
        <fullName evidence="1">Cytoplasmic protein</fullName>
    </submittedName>
</protein>
<comment type="caution">
    <text evidence="1">The sequence shown here is derived from an EMBL/GenBank/DDBJ whole genome shotgun (WGS) entry which is preliminary data.</text>
</comment>